<dbReference type="InterPro" id="IPR007197">
    <property type="entry name" value="rSAM"/>
</dbReference>
<accession>A0A4Z0D4G3</accession>
<dbReference type="SUPFAM" id="SSF102114">
    <property type="entry name" value="Radical SAM enzymes"/>
    <property type="match status" value="1"/>
</dbReference>
<evidence type="ECO:0000256" key="2">
    <source>
        <dbReference type="ARBA" id="ARBA00022485"/>
    </source>
</evidence>
<feature type="binding site" evidence="10">
    <location>
        <position position="83"/>
    </location>
    <ligand>
        <name>[4Fe-4S] cluster</name>
        <dbReference type="ChEBI" id="CHEBI:49883"/>
        <label>1</label>
    </ligand>
</feature>
<dbReference type="PROSITE" id="PS51449">
    <property type="entry name" value="MTTASE_N"/>
    <property type="match status" value="1"/>
</dbReference>
<evidence type="ECO:0000256" key="10">
    <source>
        <dbReference type="HAMAP-Rule" id="MF_01865"/>
    </source>
</evidence>
<dbReference type="SMART" id="SM00729">
    <property type="entry name" value="Elp3"/>
    <property type="match status" value="1"/>
</dbReference>
<proteinExistence type="inferred from homology"/>
<dbReference type="PROSITE" id="PS01278">
    <property type="entry name" value="MTTASE_RADICAL"/>
    <property type="match status" value="1"/>
</dbReference>
<feature type="binding site" evidence="10">
    <location>
        <position position="155"/>
    </location>
    <ligand>
        <name>[4Fe-4S] cluster</name>
        <dbReference type="ChEBI" id="CHEBI:49883"/>
        <label>2</label>
        <note>4Fe-4S-S-AdoMet</note>
    </ligand>
</feature>
<dbReference type="SFLD" id="SFLDS00029">
    <property type="entry name" value="Radical_SAM"/>
    <property type="match status" value="1"/>
</dbReference>
<dbReference type="InterPro" id="IPR020612">
    <property type="entry name" value="Methylthiotransferase_CS"/>
</dbReference>
<evidence type="ECO:0000256" key="8">
    <source>
        <dbReference type="ARBA" id="ARBA00023014"/>
    </source>
</evidence>
<keyword evidence="14" id="KW-0687">Ribonucleoprotein</keyword>
<comment type="cofactor">
    <cofactor evidence="10">
        <name>[4Fe-4S] cluster</name>
        <dbReference type="ChEBI" id="CHEBI:49883"/>
    </cofactor>
    <text evidence="10">Binds 2 [4Fe-4S] clusters. One cluster is coordinated with 3 cysteines and an exchangeable S-adenosyl-L-methionine.</text>
</comment>
<dbReference type="FunFam" id="2.40.50.140:FF:000210">
    <property type="entry name" value="Ribosomal protein S12 methylthiotransferase RimO"/>
    <property type="match status" value="1"/>
</dbReference>
<dbReference type="GO" id="GO:0005840">
    <property type="term" value="C:ribosome"/>
    <property type="evidence" value="ECO:0007669"/>
    <property type="project" value="UniProtKB-KW"/>
</dbReference>
<dbReference type="GO" id="GO:0005829">
    <property type="term" value="C:cytosol"/>
    <property type="evidence" value="ECO:0007669"/>
    <property type="project" value="TreeGrafter"/>
</dbReference>
<dbReference type="EMBL" id="SRIB01000009">
    <property type="protein sequence ID" value="TFZ39806.1"/>
    <property type="molecule type" value="Genomic_DNA"/>
</dbReference>
<dbReference type="Pfam" id="PF04055">
    <property type="entry name" value="Radical_SAM"/>
    <property type="match status" value="1"/>
</dbReference>
<dbReference type="SFLD" id="SFLDG01082">
    <property type="entry name" value="B12-binding_domain_containing"/>
    <property type="match status" value="1"/>
</dbReference>
<dbReference type="SFLD" id="SFLDF00274">
    <property type="entry name" value="ribosomal_protein_S12_methylth"/>
    <property type="match status" value="1"/>
</dbReference>
<dbReference type="FunFam" id="3.40.50.12160:FF:000003">
    <property type="entry name" value="CDK5 regulatory subunit-associated protein 1"/>
    <property type="match status" value="1"/>
</dbReference>
<evidence type="ECO:0000256" key="4">
    <source>
        <dbReference type="ARBA" id="ARBA00022679"/>
    </source>
</evidence>
<dbReference type="NCBIfam" id="TIGR00089">
    <property type="entry name" value="MiaB/RimO family radical SAM methylthiotransferase"/>
    <property type="match status" value="1"/>
</dbReference>
<dbReference type="InterPro" id="IPR012340">
    <property type="entry name" value="NA-bd_OB-fold"/>
</dbReference>
<dbReference type="InterPro" id="IPR058240">
    <property type="entry name" value="rSAM_sf"/>
</dbReference>
<dbReference type="OrthoDB" id="9805215at2"/>
<comment type="catalytic activity">
    <reaction evidence="10">
        <text>L-aspartate(89)-[ribosomal protein uS12]-hydrogen + (sulfur carrier)-SH + AH2 + 2 S-adenosyl-L-methionine = 3-methylsulfanyl-L-aspartate(89)-[ribosomal protein uS12]-hydrogen + (sulfur carrier)-H + 5'-deoxyadenosine + L-methionine + A + S-adenosyl-L-homocysteine + 2 H(+)</text>
        <dbReference type="Rhea" id="RHEA:37087"/>
        <dbReference type="Rhea" id="RHEA-COMP:10460"/>
        <dbReference type="Rhea" id="RHEA-COMP:10461"/>
        <dbReference type="Rhea" id="RHEA-COMP:14737"/>
        <dbReference type="Rhea" id="RHEA-COMP:14739"/>
        <dbReference type="ChEBI" id="CHEBI:13193"/>
        <dbReference type="ChEBI" id="CHEBI:15378"/>
        <dbReference type="ChEBI" id="CHEBI:17319"/>
        <dbReference type="ChEBI" id="CHEBI:17499"/>
        <dbReference type="ChEBI" id="CHEBI:29917"/>
        <dbReference type="ChEBI" id="CHEBI:29961"/>
        <dbReference type="ChEBI" id="CHEBI:57844"/>
        <dbReference type="ChEBI" id="CHEBI:57856"/>
        <dbReference type="ChEBI" id="CHEBI:59789"/>
        <dbReference type="ChEBI" id="CHEBI:64428"/>
        <dbReference type="ChEBI" id="CHEBI:73599"/>
        <dbReference type="EC" id="2.8.4.4"/>
    </reaction>
</comment>
<protein>
    <recommendedName>
        <fullName evidence="10">Ribosomal protein uS12 methylthiotransferase RimO</fullName>
        <shortName evidence="10">uS12 MTTase</shortName>
        <shortName evidence="10">uS12 methylthiotransferase</shortName>
        <ecNumber evidence="10">2.8.4.4</ecNumber>
    </recommendedName>
    <alternativeName>
        <fullName evidence="10">Ribosomal protein uS12 (aspartate-C(3))-methylthiotransferase</fullName>
    </alternativeName>
    <alternativeName>
        <fullName evidence="10">Ribosome maturation factor RimO</fullName>
    </alternativeName>
</protein>
<comment type="function">
    <text evidence="10">Catalyzes the methylthiolation of an aspartic acid residue of ribosomal protein uS12.</text>
</comment>
<keyword evidence="4 10" id="KW-0808">Transferase</keyword>
<dbReference type="PROSITE" id="PS51918">
    <property type="entry name" value="RADICAL_SAM"/>
    <property type="match status" value="1"/>
</dbReference>
<feature type="binding site" evidence="10">
    <location>
        <position position="162"/>
    </location>
    <ligand>
        <name>[4Fe-4S] cluster</name>
        <dbReference type="ChEBI" id="CHEBI:49883"/>
        <label>2</label>
        <note>4Fe-4S-S-AdoMet</note>
    </ligand>
</feature>
<dbReference type="HAMAP" id="MF_01865">
    <property type="entry name" value="MTTase_RimO"/>
    <property type="match status" value="1"/>
</dbReference>
<sequence length="445" mass="51376">MNIRSIYFETLGCSKNEVDTNIMKSILDNKLYKITEDKENAEIIVVNTCGFIETAKIESIDTILELAKLKQNGSCKFLVLTGCLAQRYPEELITEMPEIDAIIGTGNIHEINNVLYNLNSNVKNVKVDNINNSYPEKVNRKIESFVQYVKISEGCNNNCTYCIIPKLRGKNRSRRIEDILSEIKYFVDNNVKEIILIAQNTSDYGIDLYDDYKLYELLDDIEKIEGDFLVRLLYLYPDHIDDKLIKSIKNNSKVSKYLDIPLQHVNNNILKAMNRHTNRESIEALITKLRKEIPEVIIRTTLIVGFPGETEESFNELCEFIEKNKFDKLGVFPYSREEGTASYSYSNQISEEIKLNRLEKIMQIQKRISNELLRSKIGKTYKVLVENKIEDNLYEGRSYMDSPEIDGVIFIQSKSSLKLGQFVNVHIVDNLEYDLMGVVENESSK</sequence>
<keyword evidence="3 10" id="KW-0963">Cytoplasm</keyword>
<keyword evidence="2 10" id="KW-0004">4Fe-4S</keyword>
<feature type="domain" description="Radical SAM core" evidence="13">
    <location>
        <begin position="141"/>
        <end position="371"/>
    </location>
</feature>
<dbReference type="GO" id="GO:0035597">
    <property type="term" value="F:tRNA-2-methylthio-N(6)-dimethylallyladenosine(37) synthase activity"/>
    <property type="evidence" value="ECO:0007669"/>
    <property type="project" value="UniProtKB-EC"/>
</dbReference>
<dbReference type="Pfam" id="PF18693">
    <property type="entry name" value="TRAM_2"/>
    <property type="match status" value="1"/>
</dbReference>
<comment type="subcellular location">
    <subcellularLocation>
        <location evidence="10">Cytoplasm</location>
    </subcellularLocation>
</comment>
<evidence type="ECO:0000313" key="15">
    <source>
        <dbReference type="Proteomes" id="UP000298381"/>
    </source>
</evidence>
<comment type="function">
    <text evidence="1">Catalyzes the methylthiolation of N6-(dimethylallyl)adenosine (i(6)A), leading to the formation of 2-methylthio-N6-(dimethylallyl)adenosine (ms(2)i(6)A) at position 37 in tRNAs that read codons beginning with uridine.</text>
</comment>
<feature type="binding site" evidence="10">
    <location>
        <position position="13"/>
    </location>
    <ligand>
        <name>[4Fe-4S] cluster</name>
        <dbReference type="ChEBI" id="CHEBI:49883"/>
        <label>1</label>
    </ligand>
</feature>
<dbReference type="InterPro" id="IPR013848">
    <property type="entry name" value="Methylthiotransferase_N"/>
</dbReference>
<dbReference type="Pfam" id="PF00919">
    <property type="entry name" value="UPF0004"/>
    <property type="match status" value="1"/>
</dbReference>
<dbReference type="Gene3D" id="3.80.30.20">
    <property type="entry name" value="tm_1862 like domain"/>
    <property type="match status" value="1"/>
</dbReference>
<dbReference type="Proteomes" id="UP000298381">
    <property type="component" value="Unassembled WGS sequence"/>
</dbReference>
<evidence type="ECO:0000259" key="12">
    <source>
        <dbReference type="PROSITE" id="PS51449"/>
    </source>
</evidence>
<evidence type="ECO:0000259" key="11">
    <source>
        <dbReference type="PROSITE" id="PS50926"/>
    </source>
</evidence>
<dbReference type="InterPro" id="IPR038135">
    <property type="entry name" value="Methylthiotransferase_N_sf"/>
</dbReference>
<comment type="similarity">
    <text evidence="10">Belongs to the methylthiotransferase family. RimO subfamily.</text>
</comment>
<gene>
    <name evidence="10 14" type="primary">rimO</name>
    <name evidence="14" type="ORF">E4100_07165</name>
</gene>
<dbReference type="GO" id="GO:0103039">
    <property type="term" value="F:protein methylthiotransferase activity"/>
    <property type="evidence" value="ECO:0007669"/>
    <property type="project" value="UniProtKB-EC"/>
</dbReference>
<dbReference type="RefSeq" id="WP_135271358.1">
    <property type="nucleotide sequence ID" value="NZ_SRIB01000009.1"/>
</dbReference>
<dbReference type="InterPro" id="IPR002792">
    <property type="entry name" value="TRAM_dom"/>
</dbReference>
<evidence type="ECO:0000259" key="13">
    <source>
        <dbReference type="PROSITE" id="PS51918"/>
    </source>
</evidence>
<comment type="catalytic activity">
    <reaction evidence="9">
        <text>N(6)-dimethylallyladenosine(37) in tRNA + (sulfur carrier)-SH + AH2 + 2 S-adenosyl-L-methionine = 2-methylsulfanyl-N(6)-dimethylallyladenosine(37) in tRNA + (sulfur carrier)-H + 5'-deoxyadenosine + L-methionine + A + S-adenosyl-L-homocysteine + 2 H(+)</text>
        <dbReference type="Rhea" id="RHEA:37067"/>
        <dbReference type="Rhea" id="RHEA-COMP:10375"/>
        <dbReference type="Rhea" id="RHEA-COMP:10376"/>
        <dbReference type="Rhea" id="RHEA-COMP:14737"/>
        <dbReference type="Rhea" id="RHEA-COMP:14739"/>
        <dbReference type="ChEBI" id="CHEBI:13193"/>
        <dbReference type="ChEBI" id="CHEBI:15378"/>
        <dbReference type="ChEBI" id="CHEBI:17319"/>
        <dbReference type="ChEBI" id="CHEBI:17499"/>
        <dbReference type="ChEBI" id="CHEBI:29917"/>
        <dbReference type="ChEBI" id="CHEBI:57844"/>
        <dbReference type="ChEBI" id="CHEBI:57856"/>
        <dbReference type="ChEBI" id="CHEBI:59789"/>
        <dbReference type="ChEBI" id="CHEBI:64428"/>
        <dbReference type="ChEBI" id="CHEBI:74415"/>
        <dbReference type="ChEBI" id="CHEBI:74417"/>
        <dbReference type="EC" id="2.8.4.3"/>
    </reaction>
</comment>
<comment type="caution">
    <text evidence="14">The sequence shown here is derived from an EMBL/GenBank/DDBJ whole genome shotgun (WGS) entry which is preliminary data.</text>
</comment>
<dbReference type="GO" id="GO:0051539">
    <property type="term" value="F:4 iron, 4 sulfur cluster binding"/>
    <property type="evidence" value="ECO:0007669"/>
    <property type="project" value="UniProtKB-UniRule"/>
</dbReference>
<dbReference type="NCBIfam" id="TIGR01125">
    <property type="entry name" value="30S ribosomal protein S12 methylthiotransferase RimO"/>
    <property type="match status" value="1"/>
</dbReference>
<feature type="domain" description="MTTase N-terminal" evidence="12">
    <location>
        <begin position="4"/>
        <end position="120"/>
    </location>
</feature>
<dbReference type="EC" id="2.8.4.4" evidence="10"/>
<organism evidence="14 15">
    <name type="scientific">Soehngenia longivitae</name>
    <dbReference type="NCBI Taxonomy" id="2562294"/>
    <lineage>
        <taxon>Bacteria</taxon>
        <taxon>Bacillati</taxon>
        <taxon>Bacillota</taxon>
        <taxon>Tissierellia</taxon>
        <taxon>Tissierellales</taxon>
        <taxon>Tissierellaceae</taxon>
        <taxon>Soehngenia</taxon>
    </lineage>
</organism>
<dbReference type="GO" id="GO:0035599">
    <property type="term" value="F:aspartic acid methylthiotransferase activity"/>
    <property type="evidence" value="ECO:0007669"/>
    <property type="project" value="TreeGrafter"/>
</dbReference>
<feature type="domain" description="TRAM" evidence="11">
    <location>
        <begin position="374"/>
        <end position="441"/>
    </location>
</feature>
<dbReference type="InterPro" id="IPR023404">
    <property type="entry name" value="rSAM_horseshoe"/>
</dbReference>
<evidence type="ECO:0000256" key="3">
    <source>
        <dbReference type="ARBA" id="ARBA00022490"/>
    </source>
</evidence>
<keyword evidence="6 10" id="KW-0479">Metal-binding</keyword>
<evidence type="ECO:0000256" key="1">
    <source>
        <dbReference type="ARBA" id="ARBA00003234"/>
    </source>
</evidence>
<evidence type="ECO:0000313" key="14">
    <source>
        <dbReference type="EMBL" id="TFZ39806.1"/>
    </source>
</evidence>
<feature type="binding site" evidence="10">
    <location>
        <position position="49"/>
    </location>
    <ligand>
        <name>[4Fe-4S] cluster</name>
        <dbReference type="ChEBI" id="CHEBI:49883"/>
        <label>1</label>
    </ligand>
</feature>
<keyword evidence="7 10" id="KW-0408">Iron</keyword>
<keyword evidence="5 10" id="KW-0949">S-adenosyl-L-methionine</keyword>
<dbReference type="SFLD" id="SFLDG01061">
    <property type="entry name" value="methylthiotransferase"/>
    <property type="match status" value="1"/>
</dbReference>
<dbReference type="Gene3D" id="2.40.50.140">
    <property type="entry name" value="Nucleic acid-binding proteins"/>
    <property type="match status" value="1"/>
</dbReference>
<dbReference type="PANTHER" id="PTHR43837">
    <property type="entry name" value="RIBOSOMAL PROTEIN S12 METHYLTHIOTRANSFERASE RIMO"/>
    <property type="match status" value="1"/>
</dbReference>
<evidence type="ECO:0000256" key="6">
    <source>
        <dbReference type="ARBA" id="ARBA00022723"/>
    </source>
</evidence>
<dbReference type="FunFam" id="3.80.30.20:FF:000001">
    <property type="entry name" value="tRNA-2-methylthio-N(6)-dimethylallyladenosine synthase 2"/>
    <property type="match status" value="1"/>
</dbReference>
<dbReference type="InterPro" id="IPR005839">
    <property type="entry name" value="Methylthiotransferase"/>
</dbReference>
<evidence type="ECO:0000256" key="7">
    <source>
        <dbReference type="ARBA" id="ARBA00023004"/>
    </source>
</evidence>
<dbReference type="InterPro" id="IPR006638">
    <property type="entry name" value="Elp3/MiaA/NifB-like_rSAM"/>
</dbReference>
<reference evidence="14 15" key="1">
    <citation type="submission" date="2019-03" db="EMBL/GenBank/DDBJ databases">
        <title>Draft genome sequence data and analysis of a Fermenting Bacterium, Soehngenia longevitae strain 1933PT, isolated from petroleum reservoir in Azerbaijan.</title>
        <authorList>
            <person name="Grouzdev D.S."/>
            <person name="Bidzhieva S.K."/>
            <person name="Sokolova D.S."/>
            <person name="Tourova T.P."/>
            <person name="Poltaraus A.B."/>
            <person name="Nazina T.N."/>
        </authorList>
    </citation>
    <scope>NUCLEOTIDE SEQUENCE [LARGE SCALE GENOMIC DNA]</scope>
    <source>
        <strain evidence="14 15">1933P</strain>
    </source>
</reference>
<dbReference type="InterPro" id="IPR005840">
    <property type="entry name" value="Ribosomal_uS12_MeSTrfase_RimO"/>
</dbReference>
<dbReference type="PROSITE" id="PS50926">
    <property type="entry name" value="TRAM"/>
    <property type="match status" value="1"/>
</dbReference>
<dbReference type="CDD" id="cd01335">
    <property type="entry name" value="Radical_SAM"/>
    <property type="match status" value="1"/>
</dbReference>
<dbReference type="GO" id="GO:0046872">
    <property type="term" value="F:metal ion binding"/>
    <property type="evidence" value="ECO:0007669"/>
    <property type="project" value="UniProtKB-KW"/>
</dbReference>
<name>A0A4Z0D4G3_9FIRM</name>
<evidence type="ECO:0000256" key="9">
    <source>
        <dbReference type="ARBA" id="ARBA00051425"/>
    </source>
</evidence>
<dbReference type="PANTHER" id="PTHR43837:SF1">
    <property type="entry name" value="RIBOSOMAL PROTEIN US12 METHYLTHIOTRANSFERASE RIMO"/>
    <property type="match status" value="1"/>
</dbReference>
<keyword evidence="14" id="KW-0689">Ribosomal protein</keyword>
<keyword evidence="8 10" id="KW-0411">Iron-sulfur</keyword>
<dbReference type="AlphaFoldDB" id="A0A4Z0D4G3"/>
<feature type="binding site" evidence="10">
    <location>
        <position position="159"/>
    </location>
    <ligand>
        <name>[4Fe-4S] cluster</name>
        <dbReference type="ChEBI" id="CHEBI:49883"/>
        <label>2</label>
        <note>4Fe-4S-S-AdoMet</note>
    </ligand>
</feature>
<dbReference type="Gene3D" id="3.40.50.12160">
    <property type="entry name" value="Methylthiotransferase, N-terminal domain"/>
    <property type="match status" value="1"/>
</dbReference>
<keyword evidence="15" id="KW-1185">Reference proteome</keyword>
<evidence type="ECO:0000256" key="5">
    <source>
        <dbReference type="ARBA" id="ARBA00022691"/>
    </source>
</evidence>